<dbReference type="CDD" id="cd00190">
    <property type="entry name" value="Tryp_SPc"/>
    <property type="match status" value="1"/>
</dbReference>
<reference evidence="3" key="1">
    <citation type="submission" date="2022-03" db="EMBL/GenBank/DDBJ databases">
        <authorList>
            <person name="Martin C."/>
        </authorList>
    </citation>
    <scope>NUCLEOTIDE SEQUENCE</scope>
</reference>
<feature type="non-terminal residue" evidence="3">
    <location>
        <position position="297"/>
    </location>
</feature>
<dbReference type="PROSITE" id="PS00134">
    <property type="entry name" value="TRYPSIN_HIS"/>
    <property type="match status" value="1"/>
</dbReference>
<evidence type="ECO:0000256" key="1">
    <source>
        <dbReference type="ARBA" id="ARBA00023157"/>
    </source>
</evidence>
<keyword evidence="4" id="KW-1185">Reference proteome</keyword>
<dbReference type="PANTHER" id="PTHR24256">
    <property type="entry name" value="TRYPTASE-RELATED"/>
    <property type="match status" value="1"/>
</dbReference>
<keyword evidence="1" id="KW-1015">Disulfide bond</keyword>
<name>A0A8J1TZA5_OWEFU</name>
<dbReference type="InterPro" id="IPR043504">
    <property type="entry name" value="Peptidase_S1_PA_chymotrypsin"/>
</dbReference>
<dbReference type="PROSITE" id="PS50240">
    <property type="entry name" value="TRYPSIN_DOM"/>
    <property type="match status" value="1"/>
</dbReference>
<evidence type="ECO:0000313" key="4">
    <source>
        <dbReference type="Proteomes" id="UP000749559"/>
    </source>
</evidence>
<dbReference type="Pfam" id="PF00089">
    <property type="entry name" value="Trypsin"/>
    <property type="match status" value="1"/>
</dbReference>
<comment type="similarity">
    <text evidence="2">Belongs to the peptidase S1 family. CLIP subfamily.</text>
</comment>
<comment type="caution">
    <text evidence="3">The sequence shown here is derived from an EMBL/GenBank/DDBJ whole genome shotgun (WGS) entry which is preliminary data.</text>
</comment>
<protein>
    <submittedName>
        <fullName evidence="3">Uncharacterized protein</fullName>
    </submittedName>
</protein>
<dbReference type="AlphaFoldDB" id="A0A8J1TZA5"/>
<sequence length="297" mass="31982">PVYSQCLVTKTTNLIVQYSLFNSTHFEGLFNGCKMIAFLALFCSCIGITNAIANGQPTDRGEYPYVVAIFEDVFIVSGFKCAGVLIAPGWVLTAAHCYTRGNDPADYEVITGVYDLNNLGEVQEQEFNVQSFTVHPEYVGGGSQNHDIAVIQLSGQADVSGRWTKTVPLASAGSTFFNQNCTITGWGETITGQPSEVLEEGFGRINTDQECDQRWTNIQMTANHTCIGGDNIESGIAMCPGDGGGALQCTENANNVVAGIASFAIAICADAPRLPSVYTDVTKYRDWICTTTNNEVC</sequence>
<dbReference type="GO" id="GO:0006508">
    <property type="term" value="P:proteolysis"/>
    <property type="evidence" value="ECO:0007669"/>
    <property type="project" value="InterPro"/>
</dbReference>
<dbReference type="GO" id="GO:0004252">
    <property type="term" value="F:serine-type endopeptidase activity"/>
    <property type="evidence" value="ECO:0007669"/>
    <property type="project" value="InterPro"/>
</dbReference>
<dbReference type="InterPro" id="IPR018114">
    <property type="entry name" value="TRYPSIN_HIS"/>
</dbReference>
<evidence type="ECO:0000256" key="2">
    <source>
        <dbReference type="ARBA" id="ARBA00024195"/>
    </source>
</evidence>
<dbReference type="OrthoDB" id="6267810at2759"/>
<dbReference type="EMBL" id="CAIIXF020000006">
    <property type="protein sequence ID" value="CAH1787098.1"/>
    <property type="molecule type" value="Genomic_DNA"/>
</dbReference>
<dbReference type="FunFam" id="2.40.10.10:FF:000068">
    <property type="entry name" value="transmembrane protease serine 2"/>
    <property type="match status" value="1"/>
</dbReference>
<dbReference type="SUPFAM" id="SSF50494">
    <property type="entry name" value="Trypsin-like serine proteases"/>
    <property type="match status" value="1"/>
</dbReference>
<accession>A0A8J1TZA5</accession>
<dbReference type="Proteomes" id="UP000749559">
    <property type="component" value="Unassembled WGS sequence"/>
</dbReference>
<dbReference type="InterPro" id="IPR001314">
    <property type="entry name" value="Peptidase_S1A"/>
</dbReference>
<dbReference type="Gene3D" id="2.40.10.10">
    <property type="entry name" value="Trypsin-like serine proteases"/>
    <property type="match status" value="1"/>
</dbReference>
<proteinExistence type="inferred from homology"/>
<dbReference type="InterPro" id="IPR051487">
    <property type="entry name" value="Ser/Thr_Proteases_Immune/Dev"/>
</dbReference>
<evidence type="ECO:0000313" key="3">
    <source>
        <dbReference type="EMBL" id="CAH1787098.1"/>
    </source>
</evidence>
<dbReference type="InterPro" id="IPR009003">
    <property type="entry name" value="Peptidase_S1_PA"/>
</dbReference>
<gene>
    <name evidence="3" type="ORF">OFUS_LOCUS12870</name>
</gene>
<dbReference type="SMART" id="SM00020">
    <property type="entry name" value="Tryp_SPc"/>
    <property type="match status" value="1"/>
</dbReference>
<organism evidence="3 4">
    <name type="scientific">Owenia fusiformis</name>
    <name type="common">Polychaete worm</name>
    <dbReference type="NCBI Taxonomy" id="6347"/>
    <lineage>
        <taxon>Eukaryota</taxon>
        <taxon>Metazoa</taxon>
        <taxon>Spiralia</taxon>
        <taxon>Lophotrochozoa</taxon>
        <taxon>Annelida</taxon>
        <taxon>Polychaeta</taxon>
        <taxon>Sedentaria</taxon>
        <taxon>Canalipalpata</taxon>
        <taxon>Sabellida</taxon>
        <taxon>Oweniida</taxon>
        <taxon>Oweniidae</taxon>
        <taxon>Owenia</taxon>
    </lineage>
</organism>
<dbReference type="PRINTS" id="PR00722">
    <property type="entry name" value="CHYMOTRYPSIN"/>
</dbReference>
<dbReference type="InterPro" id="IPR001254">
    <property type="entry name" value="Trypsin_dom"/>
</dbReference>